<accession>A0ABQ5LQE9</accession>
<reference evidence="2" key="1">
    <citation type="journal article" date="2023" name="Int. J. Syst. Evol. Microbiol.">
        <title>Sinisalibacter aestuarii sp. nov., isolated from estuarine sediment of the Arakawa River.</title>
        <authorList>
            <person name="Arafat S.T."/>
            <person name="Hirano S."/>
            <person name="Sato A."/>
            <person name="Takeuchi K."/>
            <person name="Yasuda T."/>
            <person name="Terahara T."/>
            <person name="Hamada M."/>
            <person name="Kobayashi T."/>
        </authorList>
    </citation>
    <scope>NUCLEOTIDE SEQUENCE</scope>
    <source>
        <strain evidence="2">B-399</strain>
    </source>
</reference>
<protein>
    <recommendedName>
        <fullName evidence="4">Pilus assembly protein</fullName>
    </recommendedName>
</protein>
<feature type="compositionally biased region" description="Gly residues" evidence="1">
    <location>
        <begin position="124"/>
        <end position="137"/>
    </location>
</feature>
<sequence length="137" mass="13597">MMKTTLKSFLRNESGAISLDWTVLVAALVGVSLVVAAEAWRGLDKVTAGYDDFDQPTGLMTVLVNIDAGGGPGTPAAANPSPETGGTETGGSETGESGDEGSSGGSGNPGNDKDVGNAGENPNGKGGWGSGNRGRSR</sequence>
<evidence type="ECO:0000313" key="3">
    <source>
        <dbReference type="Proteomes" id="UP001144205"/>
    </source>
</evidence>
<evidence type="ECO:0008006" key="4">
    <source>
        <dbReference type="Google" id="ProtNLM"/>
    </source>
</evidence>
<feature type="region of interest" description="Disordered" evidence="1">
    <location>
        <begin position="64"/>
        <end position="137"/>
    </location>
</feature>
<dbReference type="Proteomes" id="UP001144205">
    <property type="component" value="Unassembled WGS sequence"/>
</dbReference>
<proteinExistence type="predicted"/>
<dbReference type="EMBL" id="BROH01000002">
    <property type="protein sequence ID" value="GKY87211.1"/>
    <property type="molecule type" value="Genomic_DNA"/>
</dbReference>
<comment type="caution">
    <text evidence="2">The sequence shown here is derived from an EMBL/GenBank/DDBJ whole genome shotgun (WGS) entry which is preliminary data.</text>
</comment>
<organism evidence="2 3">
    <name type="scientific">Sinisalibacter aestuarii</name>
    <dbReference type="NCBI Taxonomy" id="2949426"/>
    <lineage>
        <taxon>Bacteria</taxon>
        <taxon>Pseudomonadati</taxon>
        <taxon>Pseudomonadota</taxon>
        <taxon>Alphaproteobacteria</taxon>
        <taxon>Rhodobacterales</taxon>
        <taxon>Roseobacteraceae</taxon>
        <taxon>Sinisalibacter</taxon>
    </lineage>
</organism>
<evidence type="ECO:0000256" key="1">
    <source>
        <dbReference type="SAM" id="MobiDB-lite"/>
    </source>
</evidence>
<keyword evidence="3" id="KW-1185">Reference proteome</keyword>
<name>A0ABQ5LQE9_9RHOB</name>
<evidence type="ECO:0000313" key="2">
    <source>
        <dbReference type="EMBL" id="GKY87211.1"/>
    </source>
</evidence>
<gene>
    <name evidence="2" type="ORF">STA1M1_10800</name>
</gene>
<feature type="compositionally biased region" description="Low complexity" evidence="1">
    <location>
        <begin position="74"/>
        <end position="86"/>
    </location>
</feature>